<sequence length="350" mass="38728">MVTSWLLNSLSKEIAASVLYSKSAESLWDDLEDRFGQSNGAKLYHLQKEISDLVQGTSDIASYFTKIKLLWDELDALHCSVMCACDCTCGGKSKRLKSLQDERLIQFLMGLNDSYGSIRSNIIMISPLPSVNLAYSLLIQDEKQKEIYHNPQSPADLSSYSAVQQPILGTKSQPYEYKGKKNNLVCPHCKKPGHSIDKCYRTIGFPADFQFTKSPKFKVGIKSNAVLGTPNAQHTVFAEVDGNPFSPQQLNYLLQLLKHADLGDPEKLMSQVAANMVQCAGNIFHNPVDYVNTDSWIIDSGASEHMSYDTKFFSSIHPLPAPLTISLPNSFKVKVTHGGSVSLSSQADYS</sequence>
<dbReference type="Pfam" id="PF22936">
    <property type="entry name" value="Pol_BBD"/>
    <property type="match status" value="1"/>
</dbReference>
<evidence type="ECO:0000259" key="1">
    <source>
        <dbReference type="Pfam" id="PF22936"/>
    </source>
</evidence>
<protein>
    <submittedName>
        <fullName evidence="2">Putative ovule protein</fullName>
    </submittedName>
</protein>
<dbReference type="InterPro" id="IPR054722">
    <property type="entry name" value="PolX-like_BBD"/>
</dbReference>
<feature type="domain" description="Retrovirus-related Pol polyprotein from transposon TNT 1-94-like beta-barrel" evidence="1">
    <location>
        <begin position="296"/>
        <end position="346"/>
    </location>
</feature>
<proteinExistence type="predicted"/>
<evidence type="ECO:0000313" key="2">
    <source>
        <dbReference type="EMBL" id="JAP26886.1"/>
    </source>
</evidence>
<dbReference type="EMBL" id="GEDG01011757">
    <property type="protein sequence ID" value="JAP26886.1"/>
    <property type="molecule type" value="Transcribed_RNA"/>
</dbReference>
<organism evidence="2">
    <name type="scientific">Solanum chacoense</name>
    <name type="common">Chaco potato</name>
    <dbReference type="NCBI Taxonomy" id="4108"/>
    <lineage>
        <taxon>Eukaryota</taxon>
        <taxon>Viridiplantae</taxon>
        <taxon>Streptophyta</taxon>
        <taxon>Embryophyta</taxon>
        <taxon>Tracheophyta</taxon>
        <taxon>Spermatophyta</taxon>
        <taxon>Magnoliopsida</taxon>
        <taxon>eudicotyledons</taxon>
        <taxon>Gunneridae</taxon>
        <taxon>Pentapetalae</taxon>
        <taxon>asterids</taxon>
        <taxon>lamiids</taxon>
        <taxon>Solanales</taxon>
        <taxon>Solanaceae</taxon>
        <taxon>Solanoideae</taxon>
        <taxon>Solaneae</taxon>
        <taxon>Solanum</taxon>
    </lineage>
</organism>
<name>A0A0V0I4S5_SOLCH</name>
<reference evidence="2" key="1">
    <citation type="submission" date="2015-12" db="EMBL/GenBank/DDBJ databases">
        <title>Gene expression during late stages of embryo sac development: a critical building block for successful pollen-pistil interactions.</title>
        <authorList>
            <person name="Liu Y."/>
            <person name="Joly V."/>
            <person name="Sabar M."/>
            <person name="Matton D.P."/>
        </authorList>
    </citation>
    <scope>NUCLEOTIDE SEQUENCE</scope>
</reference>
<dbReference type="AlphaFoldDB" id="A0A0V0I4S5"/>
<dbReference type="PANTHER" id="PTHR34222">
    <property type="entry name" value="GAG_PRE-INTEGRS DOMAIN-CONTAINING PROTEIN"/>
    <property type="match status" value="1"/>
</dbReference>
<accession>A0A0V0I4S5</accession>
<dbReference type="PANTHER" id="PTHR34222:SF33">
    <property type="entry name" value="RETROTRANSPOSON GAG DOMAIN-CONTAINING PROTEIN"/>
    <property type="match status" value="1"/>
</dbReference>